<evidence type="ECO:0000313" key="3">
    <source>
        <dbReference type="Proteomes" id="UP000633619"/>
    </source>
</evidence>
<feature type="transmembrane region" description="Helical" evidence="1">
    <location>
        <begin position="7"/>
        <end position="24"/>
    </location>
</feature>
<dbReference type="EMBL" id="JAECVW010000007">
    <property type="protein sequence ID" value="MBH8595868.1"/>
    <property type="molecule type" value="Genomic_DNA"/>
</dbReference>
<comment type="caution">
    <text evidence="2">The sequence shown here is derived from an EMBL/GenBank/DDBJ whole genome shotgun (WGS) entry which is preliminary data.</text>
</comment>
<keyword evidence="1" id="KW-1133">Transmembrane helix</keyword>
<dbReference type="InterPro" id="IPR058890">
    <property type="entry name" value="YwtC-like"/>
</dbReference>
<dbReference type="RefSeq" id="WP_181732644.1">
    <property type="nucleotide sequence ID" value="NZ_JACEIR010000010.1"/>
</dbReference>
<keyword evidence="1" id="KW-0812">Transmembrane</keyword>
<evidence type="ECO:0000313" key="2">
    <source>
        <dbReference type="EMBL" id="MBH8595868.1"/>
    </source>
</evidence>
<proteinExistence type="predicted"/>
<dbReference type="Pfam" id="PF26359">
    <property type="entry name" value="YwtC"/>
    <property type="match status" value="1"/>
</dbReference>
<name>A0A8I1A7I8_THEIN</name>
<gene>
    <name evidence="2" type="ORF">I8U20_11045</name>
</gene>
<keyword evidence="3" id="KW-1185">Reference proteome</keyword>
<sequence length="189" mass="22027">MKRLLQILTPFLIIGAILFFLMDFRHVEQLSPEEKQAIEKYREQLVKGTLLDKPDEGIFRREDFDAIARSLDALHQHDHYYVFGPEWGAPLDHPESEFQNIESIINQPEYVNNGKYFAFFQAFRQDLNQAKNNLGTRASHDILDDLSTLVFTDEIVEDRQWSQSETIRVMKETGLKLIKEENQNAPNSG</sequence>
<protein>
    <submittedName>
        <fullName evidence="2">Uncharacterized protein</fullName>
    </submittedName>
</protein>
<organism evidence="2 3">
    <name type="scientific">Thermoactinomyces intermedius</name>
    <dbReference type="NCBI Taxonomy" id="2024"/>
    <lineage>
        <taxon>Bacteria</taxon>
        <taxon>Bacillati</taxon>
        <taxon>Bacillota</taxon>
        <taxon>Bacilli</taxon>
        <taxon>Bacillales</taxon>
        <taxon>Thermoactinomycetaceae</taxon>
        <taxon>Thermoactinomyces</taxon>
    </lineage>
</organism>
<keyword evidence="1" id="KW-0472">Membrane</keyword>
<dbReference type="AlphaFoldDB" id="A0A8I1A7I8"/>
<accession>A0A8I1A7I8</accession>
<reference evidence="2 3" key="1">
    <citation type="submission" date="2020-12" db="EMBL/GenBank/DDBJ databases">
        <title>WGS of Thermoactinomyces spp.</title>
        <authorList>
            <person name="Cheng K."/>
        </authorList>
    </citation>
    <scope>NUCLEOTIDE SEQUENCE [LARGE SCALE GENOMIC DNA]</scope>
    <source>
        <strain evidence="3">CICC 10671\DSM 43846</strain>
    </source>
</reference>
<evidence type="ECO:0000256" key="1">
    <source>
        <dbReference type="SAM" id="Phobius"/>
    </source>
</evidence>
<dbReference type="Proteomes" id="UP000633619">
    <property type="component" value="Unassembled WGS sequence"/>
</dbReference>